<keyword evidence="3" id="KW-1185">Reference proteome</keyword>
<evidence type="ECO:0000313" key="3">
    <source>
        <dbReference type="Proteomes" id="UP001317742"/>
    </source>
</evidence>
<dbReference type="RefSeq" id="WP_281761010.1">
    <property type="nucleotide sequence ID" value="NZ_AP026709.1"/>
</dbReference>
<proteinExistence type="predicted"/>
<name>A0ABN6S824_9BACT</name>
<evidence type="ECO:0000313" key="2">
    <source>
        <dbReference type="EMBL" id="BDQ38513.1"/>
    </source>
</evidence>
<dbReference type="PROSITE" id="PS51257">
    <property type="entry name" value="PROKAR_LIPOPROTEIN"/>
    <property type="match status" value="1"/>
</dbReference>
<evidence type="ECO:0000256" key="1">
    <source>
        <dbReference type="SAM" id="SignalP"/>
    </source>
</evidence>
<sequence>MRQVQFLLLLVMASLLLFAAGCGPKRPVLYPNDHLDSVGMQVAQADIDDCIMKAEAAGATARDSGESAKNVATSAGVAAAAGAVFGAIMGNDVLRTAGASAGAAAAGSTVYEAAKSGDPASIHKNFVDKCLREKGYEVIGWK</sequence>
<organism evidence="2 3">
    <name type="scientific">Pseudodesulfovibrio nedwellii</name>
    <dbReference type="NCBI Taxonomy" id="2973072"/>
    <lineage>
        <taxon>Bacteria</taxon>
        <taxon>Pseudomonadati</taxon>
        <taxon>Thermodesulfobacteriota</taxon>
        <taxon>Desulfovibrionia</taxon>
        <taxon>Desulfovibrionales</taxon>
        <taxon>Desulfovibrionaceae</taxon>
    </lineage>
</organism>
<gene>
    <name evidence="2" type="ORF">SYK_28730</name>
</gene>
<accession>A0ABN6S824</accession>
<feature type="chain" id="PRO_5047048138" description="Glycine zipper family protein" evidence="1">
    <location>
        <begin position="20"/>
        <end position="142"/>
    </location>
</feature>
<dbReference type="Proteomes" id="UP001317742">
    <property type="component" value="Chromosome"/>
</dbReference>
<reference evidence="2 3" key="1">
    <citation type="submission" date="2022-08" db="EMBL/GenBank/DDBJ databases">
        <title>Genome Sequence of the sulphate-reducing bacterium, Pseudodesulfovibrio sp. SYK.</title>
        <authorList>
            <person name="Kondo R."/>
            <person name="Kataoka T."/>
        </authorList>
    </citation>
    <scope>NUCLEOTIDE SEQUENCE [LARGE SCALE GENOMIC DNA]</scope>
    <source>
        <strain evidence="2 3">SYK</strain>
    </source>
</reference>
<keyword evidence="1" id="KW-0732">Signal</keyword>
<protein>
    <recommendedName>
        <fullName evidence="4">Glycine zipper family protein</fullName>
    </recommendedName>
</protein>
<feature type="signal peptide" evidence="1">
    <location>
        <begin position="1"/>
        <end position="19"/>
    </location>
</feature>
<evidence type="ECO:0008006" key="4">
    <source>
        <dbReference type="Google" id="ProtNLM"/>
    </source>
</evidence>
<dbReference type="EMBL" id="AP026709">
    <property type="protein sequence ID" value="BDQ38513.1"/>
    <property type="molecule type" value="Genomic_DNA"/>
</dbReference>